<dbReference type="EMBL" id="JAFIDN010000002">
    <property type="protein sequence ID" value="MBP3191851.1"/>
    <property type="molecule type" value="Genomic_DNA"/>
</dbReference>
<accession>A0A8J7UUU8</accession>
<feature type="transmembrane region" description="Helical" evidence="4">
    <location>
        <begin position="63"/>
        <end position="83"/>
    </location>
</feature>
<evidence type="ECO:0000256" key="1">
    <source>
        <dbReference type="ARBA" id="ARBA00023015"/>
    </source>
</evidence>
<feature type="transmembrane region" description="Helical" evidence="4">
    <location>
        <begin position="177"/>
        <end position="200"/>
    </location>
</feature>
<dbReference type="AlphaFoldDB" id="A0A8J7UUU8"/>
<organism evidence="6 7">
    <name type="scientific">Natronogracilivirga saccharolytica</name>
    <dbReference type="NCBI Taxonomy" id="2812953"/>
    <lineage>
        <taxon>Bacteria</taxon>
        <taxon>Pseudomonadati</taxon>
        <taxon>Balneolota</taxon>
        <taxon>Balneolia</taxon>
        <taxon>Balneolales</taxon>
        <taxon>Cyclonatronaceae</taxon>
        <taxon>Natronogracilivirga</taxon>
    </lineage>
</organism>
<evidence type="ECO:0000313" key="6">
    <source>
        <dbReference type="EMBL" id="MBP3191851.1"/>
    </source>
</evidence>
<feature type="transmembrane region" description="Helical" evidence="4">
    <location>
        <begin position="33"/>
        <end position="51"/>
    </location>
</feature>
<dbReference type="InterPro" id="IPR009057">
    <property type="entry name" value="Homeodomain-like_sf"/>
</dbReference>
<dbReference type="GO" id="GO:0043565">
    <property type="term" value="F:sequence-specific DNA binding"/>
    <property type="evidence" value="ECO:0007669"/>
    <property type="project" value="InterPro"/>
</dbReference>
<evidence type="ECO:0000259" key="5">
    <source>
        <dbReference type="PROSITE" id="PS01124"/>
    </source>
</evidence>
<dbReference type="SUPFAM" id="SSF46689">
    <property type="entry name" value="Homeodomain-like"/>
    <property type="match status" value="1"/>
</dbReference>
<feature type="transmembrane region" description="Helical" evidence="4">
    <location>
        <begin position="95"/>
        <end position="114"/>
    </location>
</feature>
<name>A0A8J7UUU8_9BACT</name>
<dbReference type="Proteomes" id="UP000673975">
    <property type="component" value="Unassembled WGS sequence"/>
</dbReference>
<keyword evidence="4" id="KW-0472">Membrane</keyword>
<keyword evidence="7" id="KW-1185">Reference proteome</keyword>
<feature type="transmembrane region" description="Helical" evidence="4">
    <location>
        <begin position="134"/>
        <end position="156"/>
    </location>
</feature>
<dbReference type="PANTHER" id="PTHR43280:SF29">
    <property type="entry name" value="ARAC-FAMILY TRANSCRIPTIONAL REGULATOR"/>
    <property type="match status" value="1"/>
</dbReference>
<dbReference type="PROSITE" id="PS01124">
    <property type="entry name" value="HTH_ARAC_FAMILY_2"/>
    <property type="match status" value="1"/>
</dbReference>
<keyword evidence="3" id="KW-0804">Transcription</keyword>
<keyword evidence="2" id="KW-0238">DNA-binding</keyword>
<feature type="domain" description="HTH araC/xylS-type" evidence="5">
    <location>
        <begin position="270"/>
        <end position="374"/>
    </location>
</feature>
<dbReference type="Gene3D" id="1.10.10.60">
    <property type="entry name" value="Homeodomain-like"/>
    <property type="match status" value="2"/>
</dbReference>
<evidence type="ECO:0000256" key="3">
    <source>
        <dbReference type="ARBA" id="ARBA00023163"/>
    </source>
</evidence>
<dbReference type="GO" id="GO:0003700">
    <property type="term" value="F:DNA-binding transcription factor activity"/>
    <property type="evidence" value="ECO:0007669"/>
    <property type="project" value="InterPro"/>
</dbReference>
<dbReference type="PANTHER" id="PTHR43280">
    <property type="entry name" value="ARAC-FAMILY TRANSCRIPTIONAL REGULATOR"/>
    <property type="match status" value="1"/>
</dbReference>
<evidence type="ECO:0000313" key="7">
    <source>
        <dbReference type="Proteomes" id="UP000673975"/>
    </source>
</evidence>
<evidence type="ECO:0000256" key="2">
    <source>
        <dbReference type="ARBA" id="ARBA00023125"/>
    </source>
</evidence>
<feature type="transmembrane region" description="Helical" evidence="4">
    <location>
        <begin position="212"/>
        <end position="230"/>
    </location>
</feature>
<reference evidence="6" key="1">
    <citation type="submission" date="2021-02" db="EMBL/GenBank/DDBJ databases">
        <title>Natronogracilivirga saccharolytica gen. nov. sp. nov. a new anaerobic, haloalkiliphilic carbohydrate-fermenting bacterium from soda lake and proposing of Cyclonatronumiaceae fam. nov. in the phylum Balneolaeota.</title>
        <authorList>
            <person name="Zhilina T.N."/>
            <person name="Sorokin D.Y."/>
            <person name="Zavarzina D.G."/>
            <person name="Toshchakov S.V."/>
            <person name="Kublanov I.V."/>
        </authorList>
    </citation>
    <scope>NUCLEOTIDE SEQUENCE</scope>
    <source>
        <strain evidence="6">Z-1702</strain>
    </source>
</reference>
<keyword evidence="4" id="KW-0812">Transmembrane</keyword>
<keyword evidence="1" id="KW-0805">Transcription regulation</keyword>
<evidence type="ECO:0000256" key="4">
    <source>
        <dbReference type="SAM" id="Phobius"/>
    </source>
</evidence>
<gene>
    <name evidence="6" type="ORF">NATSA_04150</name>
</gene>
<dbReference type="Pfam" id="PF12833">
    <property type="entry name" value="HTH_18"/>
    <property type="match status" value="1"/>
</dbReference>
<comment type="caution">
    <text evidence="6">The sequence shown here is derived from an EMBL/GenBank/DDBJ whole genome shotgun (WGS) entry which is preliminary data.</text>
</comment>
<sequence length="375" mass="43416">MNTVFTIGIFLCFFLQFLLLSKKQASISDRILGVWMFFIGLHLFSYYLYYLGYWDRYPHLSGIHHPFPLLHGPFLYLYVLFSLKSDQRLRWRDYLHFSPALLFYVYMIPFLFFYSAEEKLMVNHGEVDDYAGFIVFSLFAFFASGLGYAIASYRMLSRHEHLTSQNFAYSESIDMGWLKYFIWGIGMIFLVTAVVILFEWSMGVNFGFNTDLVLYVPLVGFILFLGYSGIRQKNIFADGTSQIPQIVEPKLPGEYVRSGLKTELAQQYHQKLLDYMSANKPYLEPKLSLGHLARELDISANHLSQIINQYEEKNFFDFVNTYRVNEFKQRVADPANSSYSILAIALDSGFNSKSSFNQVFKKVSGKTPSQHISGA</sequence>
<dbReference type="SMART" id="SM00342">
    <property type="entry name" value="HTH_ARAC"/>
    <property type="match status" value="1"/>
</dbReference>
<feature type="transmembrane region" description="Helical" evidence="4">
    <location>
        <begin position="6"/>
        <end position="21"/>
    </location>
</feature>
<proteinExistence type="predicted"/>
<dbReference type="InterPro" id="IPR018060">
    <property type="entry name" value="HTH_AraC"/>
</dbReference>
<dbReference type="RefSeq" id="WP_210510672.1">
    <property type="nucleotide sequence ID" value="NZ_JAFIDN010000002.1"/>
</dbReference>
<protein>
    <submittedName>
        <fullName evidence="6">AraC family transcriptional regulator</fullName>
    </submittedName>
</protein>
<keyword evidence="4" id="KW-1133">Transmembrane helix</keyword>